<name>A0A9P9GTL0_FUSRE</name>
<feature type="region of interest" description="Disordered" evidence="1">
    <location>
        <begin position="1"/>
        <end position="35"/>
    </location>
</feature>
<protein>
    <submittedName>
        <fullName evidence="2">Uncharacterized protein</fullName>
    </submittedName>
</protein>
<dbReference type="GeneID" id="70218055"/>
<keyword evidence="3" id="KW-1185">Reference proteome</keyword>
<dbReference type="RefSeq" id="XP_046047725.1">
    <property type="nucleotide sequence ID" value="XM_046188101.1"/>
</dbReference>
<reference evidence="2" key="1">
    <citation type="journal article" date="2021" name="Nat. Commun.">
        <title>Genetic determinants of endophytism in the Arabidopsis root mycobiome.</title>
        <authorList>
            <person name="Mesny F."/>
            <person name="Miyauchi S."/>
            <person name="Thiergart T."/>
            <person name="Pickel B."/>
            <person name="Atanasova L."/>
            <person name="Karlsson M."/>
            <person name="Huettel B."/>
            <person name="Barry K.W."/>
            <person name="Haridas S."/>
            <person name="Chen C."/>
            <person name="Bauer D."/>
            <person name="Andreopoulos W."/>
            <person name="Pangilinan J."/>
            <person name="LaButti K."/>
            <person name="Riley R."/>
            <person name="Lipzen A."/>
            <person name="Clum A."/>
            <person name="Drula E."/>
            <person name="Henrissat B."/>
            <person name="Kohler A."/>
            <person name="Grigoriev I.V."/>
            <person name="Martin F.M."/>
            <person name="Hacquard S."/>
        </authorList>
    </citation>
    <scope>NUCLEOTIDE SEQUENCE</scope>
    <source>
        <strain evidence="2">MPI-CAGE-AT-0023</strain>
    </source>
</reference>
<organism evidence="2 3">
    <name type="scientific">Fusarium redolens</name>
    <dbReference type="NCBI Taxonomy" id="48865"/>
    <lineage>
        <taxon>Eukaryota</taxon>
        <taxon>Fungi</taxon>
        <taxon>Dikarya</taxon>
        <taxon>Ascomycota</taxon>
        <taxon>Pezizomycotina</taxon>
        <taxon>Sordariomycetes</taxon>
        <taxon>Hypocreomycetidae</taxon>
        <taxon>Hypocreales</taxon>
        <taxon>Nectriaceae</taxon>
        <taxon>Fusarium</taxon>
        <taxon>Fusarium redolens species complex</taxon>
    </lineage>
</organism>
<evidence type="ECO:0000313" key="3">
    <source>
        <dbReference type="Proteomes" id="UP000720189"/>
    </source>
</evidence>
<dbReference type="OrthoDB" id="5071184at2759"/>
<evidence type="ECO:0000256" key="1">
    <source>
        <dbReference type="SAM" id="MobiDB-lite"/>
    </source>
</evidence>
<dbReference type="Proteomes" id="UP000720189">
    <property type="component" value="Unassembled WGS sequence"/>
</dbReference>
<sequence length="73" mass="8560">MCCFGDDEPSRPATPVRTPTPNISSYTPEEKAHQDNIIRNYGWDKRGFPEKQQRRMAQTFCNEIKKAKDRGEW</sequence>
<feature type="compositionally biased region" description="Polar residues" evidence="1">
    <location>
        <begin position="17"/>
        <end position="27"/>
    </location>
</feature>
<evidence type="ECO:0000313" key="2">
    <source>
        <dbReference type="EMBL" id="KAH7244502.1"/>
    </source>
</evidence>
<dbReference type="AlphaFoldDB" id="A0A9P9GTL0"/>
<accession>A0A9P9GTL0</accession>
<dbReference type="EMBL" id="JAGMUX010000011">
    <property type="protein sequence ID" value="KAH7244502.1"/>
    <property type="molecule type" value="Genomic_DNA"/>
</dbReference>
<gene>
    <name evidence="2" type="ORF">BKA55DRAFT_516637</name>
</gene>
<proteinExistence type="predicted"/>
<comment type="caution">
    <text evidence="2">The sequence shown here is derived from an EMBL/GenBank/DDBJ whole genome shotgun (WGS) entry which is preliminary data.</text>
</comment>